<gene>
    <name evidence="8" type="ORF">GTA08_BOTSDO07620</name>
</gene>
<dbReference type="InterPro" id="IPR036812">
    <property type="entry name" value="NAD(P)_OxRdtase_dom_sf"/>
</dbReference>
<dbReference type="AlphaFoldDB" id="A0A8H4INN6"/>
<dbReference type="InterPro" id="IPR023210">
    <property type="entry name" value="NADP_OxRdtase_dom"/>
</dbReference>
<evidence type="ECO:0000256" key="2">
    <source>
        <dbReference type="PIRSR" id="PIRSR000097-1"/>
    </source>
</evidence>
<comment type="caution">
    <text evidence="8">The sequence shown here is derived from an EMBL/GenBank/DDBJ whole genome shotgun (WGS) entry which is preliminary data.</text>
</comment>
<keyword evidence="1" id="KW-0560">Oxidoreductase</keyword>
<dbReference type="EMBL" id="WWBZ02000051">
    <property type="protein sequence ID" value="KAF4304596.1"/>
    <property type="molecule type" value="Genomic_DNA"/>
</dbReference>
<dbReference type="Proteomes" id="UP000572817">
    <property type="component" value="Unassembled WGS sequence"/>
</dbReference>
<feature type="domain" description="NADP-dependent oxidoreductase" evidence="7">
    <location>
        <begin position="38"/>
        <end position="309"/>
    </location>
</feature>
<feature type="signal peptide" evidence="6">
    <location>
        <begin position="1"/>
        <end position="20"/>
    </location>
</feature>
<evidence type="ECO:0000259" key="7">
    <source>
        <dbReference type="Pfam" id="PF00248"/>
    </source>
</evidence>
<feature type="active site" description="Proton donor" evidence="2">
    <location>
        <position position="73"/>
    </location>
</feature>
<keyword evidence="6" id="KW-0732">Signal</keyword>
<dbReference type="CDD" id="cd19071">
    <property type="entry name" value="AKR_AKR1-5-like"/>
    <property type="match status" value="1"/>
</dbReference>
<feature type="chain" id="PRO_5034995441" evidence="6">
    <location>
        <begin position="21"/>
        <end position="334"/>
    </location>
</feature>
<dbReference type="Pfam" id="PF00248">
    <property type="entry name" value="Aldo_ket_red"/>
    <property type="match status" value="1"/>
</dbReference>
<reference evidence="8" key="1">
    <citation type="submission" date="2020-04" db="EMBL/GenBank/DDBJ databases">
        <title>Genome Assembly and Annotation of Botryosphaeria dothidea sdau 11-99, a Latent Pathogen of Apple Fruit Ring Rot in China.</title>
        <authorList>
            <person name="Yu C."/>
            <person name="Diao Y."/>
            <person name="Lu Q."/>
            <person name="Zhao J."/>
            <person name="Cui S."/>
            <person name="Peng C."/>
            <person name="He B."/>
            <person name="Liu H."/>
        </authorList>
    </citation>
    <scope>NUCLEOTIDE SEQUENCE [LARGE SCALE GENOMIC DNA]</scope>
    <source>
        <strain evidence="8">Sdau11-99</strain>
    </source>
</reference>
<dbReference type="InterPro" id="IPR020471">
    <property type="entry name" value="AKR"/>
</dbReference>
<organism evidence="8 9">
    <name type="scientific">Botryosphaeria dothidea</name>
    <dbReference type="NCBI Taxonomy" id="55169"/>
    <lineage>
        <taxon>Eukaryota</taxon>
        <taxon>Fungi</taxon>
        <taxon>Dikarya</taxon>
        <taxon>Ascomycota</taxon>
        <taxon>Pezizomycotina</taxon>
        <taxon>Dothideomycetes</taxon>
        <taxon>Dothideomycetes incertae sedis</taxon>
        <taxon>Botryosphaeriales</taxon>
        <taxon>Botryosphaeriaceae</taxon>
        <taxon>Botryosphaeria</taxon>
    </lineage>
</organism>
<feature type="binding site" evidence="3">
    <location>
        <position position="136"/>
    </location>
    <ligand>
        <name>substrate</name>
    </ligand>
</feature>
<dbReference type="OrthoDB" id="416253at2759"/>
<evidence type="ECO:0000256" key="5">
    <source>
        <dbReference type="SAM" id="MobiDB-lite"/>
    </source>
</evidence>
<dbReference type="InterPro" id="IPR018170">
    <property type="entry name" value="Aldo/ket_reductase_CS"/>
</dbReference>
<keyword evidence="9" id="KW-1185">Reference proteome</keyword>
<evidence type="ECO:0000313" key="9">
    <source>
        <dbReference type="Proteomes" id="UP000572817"/>
    </source>
</evidence>
<dbReference type="FunFam" id="3.20.20.100:FF:000002">
    <property type="entry name" value="2,5-diketo-D-gluconic acid reductase A"/>
    <property type="match status" value="1"/>
</dbReference>
<name>A0A8H4INN6_9PEZI</name>
<evidence type="ECO:0000313" key="8">
    <source>
        <dbReference type="EMBL" id="KAF4304596.1"/>
    </source>
</evidence>
<proteinExistence type="predicted"/>
<evidence type="ECO:0000256" key="6">
    <source>
        <dbReference type="SAM" id="SignalP"/>
    </source>
</evidence>
<accession>A0A8H4INN6</accession>
<dbReference type="PANTHER" id="PTHR11732">
    <property type="entry name" value="ALDO/KETO REDUCTASE"/>
    <property type="match status" value="1"/>
</dbReference>
<dbReference type="PRINTS" id="PR00069">
    <property type="entry name" value="ALDKETRDTASE"/>
</dbReference>
<evidence type="ECO:0000256" key="4">
    <source>
        <dbReference type="PIRSR" id="PIRSR000097-3"/>
    </source>
</evidence>
<evidence type="ECO:0000256" key="1">
    <source>
        <dbReference type="ARBA" id="ARBA00023002"/>
    </source>
</evidence>
<dbReference type="Gene3D" id="3.20.20.100">
    <property type="entry name" value="NADP-dependent oxidoreductase domain"/>
    <property type="match status" value="1"/>
</dbReference>
<feature type="site" description="Lowers pKa of active site Tyr" evidence="4">
    <location>
        <position position="102"/>
    </location>
</feature>
<protein>
    <submittedName>
        <fullName evidence="8">Aldo/keto reductase</fullName>
    </submittedName>
</protein>
<feature type="compositionally biased region" description="Polar residues" evidence="5">
    <location>
        <begin position="222"/>
        <end position="233"/>
    </location>
</feature>
<sequence>MVSFNAVSAAIVAIAAFAAADEVQTPVEPNTAAAPPLLGFGTWNLRVSPENTTETVSIAIQTGYRHIDAAAAYGNQVAVGKGIAEGLEKVGLTREDIWVTSKLWNDHHGDAKTVEEGLSKTLEELGLEYLDLYLMHWPVSSDGDYDYVETWKSLEKLLPTKVRNIGVANFSPHQLHKLVKSSTIKPAVHQFELHPYLQQTEWVEFHQSHGIHVTAYSPLGNTNPTYRSSSRPANSRKSKKTPLLLENPELSSIAEQRGCTTAQVALAWGLQRGTSVIPKSSHEKWIRENFESLECGLVDSDLDKIDKVGEKYLTRFNNPSGAWGVDLFEGLDDA</sequence>
<dbReference type="PIRSF" id="PIRSF000097">
    <property type="entry name" value="AKR"/>
    <property type="match status" value="1"/>
</dbReference>
<dbReference type="PROSITE" id="PS00798">
    <property type="entry name" value="ALDOKETO_REDUCTASE_1"/>
    <property type="match status" value="1"/>
</dbReference>
<dbReference type="GO" id="GO:0016616">
    <property type="term" value="F:oxidoreductase activity, acting on the CH-OH group of donors, NAD or NADP as acceptor"/>
    <property type="evidence" value="ECO:0007669"/>
    <property type="project" value="UniProtKB-ARBA"/>
</dbReference>
<feature type="region of interest" description="Disordered" evidence="5">
    <location>
        <begin position="222"/>
        <end position="242"/>
    </location>
</feature>
<dbReference type="SUPFAM" id="SSF51430">
    <property type="entry name" value="NAD(P)-linked oxidoreductase"/>
    <property type="match status" value="1"/>
</dbReference>
<evidence type="ECO:0000256" key="3">
    <source>
        <dbReference type="PIRSR" id="PIRSR000097-2"/>
    </source>
</evidence>